<name>A0A521EA59_9FLAO</name>
<evidence type="ECO:0008006" key="4">
    <source>
        <dbReference type="Google" id="ProtNLM"/>
    </source>
</evidence>
<dbReference type="Proteomes" id="UP000316916">
    <property type="component" value="Unassembled WGS sequence"/>
</dbReference>
<accession>A0A521EA59</accession>
<dbReference type="AlphaFoldDB" id="A0A521EA59"/>
<reference evidence="2 3" key="1">
    <citation type="submission" date="2017-05" db="EMBL/GenBank/DDBJ databases">
        <authorList>
            <person name="Varghese N."/>
            <person name="Submissions S."/>
        </authorList>
    </citation>
    <scope>NUCLEOTIDE SEQUENCE [LARGE SCALE GENOMIC DNA]</scope>
    <source>
        <strain evidence="2 3">DSM 29371</strain>
    </source>
</reference>
<evidence type="ECO:0000313" key="2">
    <source>
        <dbReference type="EMBL" id="SMO80652.1"/>
    </source>
</evidence>
<sequence>MKKTIVLFLISLFMLQSCSVNSEIVYHKDAASTSVTDIDTKEFMVEMMAMTPDSLKQKEFGEVDKLPTTWTSMYDLAKKEGKLKTENPDSIRIMKKIFMKSTKEDNKLAGFSFKMEHFAPEDYQALKSFTKTEKIPLDQNIYNNWDGKTLTIDTENFNLKSIEEAIRSKSSKEETEKMAGMMMMFFKKIGTTLKFENPIKSMTGKHDWVKQIDDHSIRIEYDLKSIYDKDSKLKNEDKKIIIVTE</sequence>
<dbReference type="RefSeq" id="WP_142718844.1">
    <property type="nucleotide sequence ID" value="NZ_FXTC01000007.1"/>
</dbReference>
<proteinExistence type="predicted"/>
<evidence type="ECO:0000256" key="1">
    <source>
        <dbReference type="SAM" id="SignalP"/>
    </source>
</evidence>
<feature type="chain" id="PRO_5022145393" description="Lipoprotein" evidence="1">
    <location>
        <begin position="23"/>
        <end position="245"/>
    </location>
</feature>
<organism evidence="2 3">
    <name type="scientific">Chryseobacterium rhizoplanae</name>
    <dbReference type="NCBI Taxonomy" id="1609531"/>
    <lineage>
        <taxon>Bacteria</taxon>
        <taxon>Pseudomonadati</taxon>
        <taxon>Bacteroidota</taxon>
        <taxon>Flavobacteriia</taxon>
        <taxon>Flavobacteriales</taxon>
        <taxon>Weeksellaceae</taxon>
        <taxon>Chryseobacterium group</taxon>
        <taxon>Chryseobacterium</taxon>
    </lineage>
</organism>
<feature type="signal peptide" evidence="1">
    <location>
        <begin position="1"/>
        <end position="22"/>
    </location>
</feature>
<evidence type="ECO:0000313" key="3">
    <source>
        <dbReference type="Proteomes" id="UP000316916"/>
    </source>
</evidence>
<dbReference type="EMBL" id="FXTC01000007">
    <property type="protein sequence ID" value="SMO80652.1"/>
    <property type="molecule type" value="Genomic_DNA"/>
</dbReference>
<dbReference type="PROSITE" id="PS51257">
    <property type="entry name" value="PROKAR_LIPOPROTEIN"/>
    <property type="match status" value="1"/>
</dbReference>
<protein>
    <recommendedName>
        <fullName evidence="4">Lipoprotein</fullName>
    </recommendedName>
</protein>
<keyword evidence="1" id="KW-0732">Signal</keyword>
<gene>
    <name evidence="2" type="ORF">SAMN06265171_107120</name>
</gene>
<keyword evidence="3" id="KW-1185">Reference proteome</keyword>